<gene>
    <name evidence="1" type="ORF">FKW44_021380</name>
</gene>
<dbReference type="EMBL" id="CP045904">
    <property type="protein sequence ID" value="QQP36321.1"/>
    <property type="molecule type" value="Genomic_DNA"/>
</dbReference>
<reference evidence="2" key="1">
    <citation type="submission" date="2021-01" db="EMBL/GenBank/DDBJ databases">
        <title>Caligus Genome Assembly.</title>
        <authorList>
            <person name="Gallardo-Escarate C."/>
        </authorList>
    </citation>
    <scope>NUCLEOTIDE SEQUENCE [LARGE SCALE GENOMIC DNA]</scope>
</reference>
<keyword evidence="2" id="KW-1185">Reference proteome</keyword>
<feature type="non-terminal residue" evidence="1">
    <location>
        <position position="1"/>
    </location>
</feature>
<name>A0A7T8GRR7_CALRO</name>
<proteinExistence type="predicted"/>
<sequence length="76" mass="8663">YVAERLSSGDPIQEGDLKSIVLSAAARYMALSIKIPEDSSWRFASDIVRYFPSCSERTSHHLKILLRFYKDSLVLN</sequence>
<evidence type="ECO:0000313" key="1">
    <source>
        <dbReference type="EMBL" id="QQP36321.1"/>
    </source>
</evidence>
<accession>A0A7T8GRR7</accession>
<evidence type="ECO:0000313" key="2">
    <source>
        <dbReference type="Proteomes" id="UP000595437"/>
    </source>
</evidence>
<protein>
    <submittedName>
        <fullName evidence="1">Uncharacterized protein</fullName>
    </submittedName>
</protein>
<organism evidence="1 2">
    <name type="scientific">Caligus rogercresseyi</name>
    <name type="common">Sea louse</name>
    <dbReference type="NCBI Taxonomy" id="217165"/>
    <lineage>
        <taxon>Eukaryota</taxon>
        <taxon>Metazoa</taxon>
        <taxon>Ecdysozoa</taxon>
        <taxon>Arthropoda</taxon>
        <taxon>Crustacea</taxon>
        <taxon>Multicrustacea</taxon>
        <taxon>Hexanauplia</taxon>
        <taxon>Copepoda</taxon>
        <taxon>Siphonostomatoida</taxon>
        <taxon>Caligidae</taxon>
        <taxon>Caligus</taxon>
    </lineage>
</organism>
<dbReference type="AlphaFoldDB" id="A0A7T8GRR7"/>
<dbReference type="Proteomes" id="UP000595437">
    <property type="component" value="Chromosome 15"/>
</dbReference>